<dbReference type="PANTHER" id="PTHR32027:SF9">
    <property type="entry name" value="BLL3847 PROTEIN"/>
    <property type="match status" value="1"/>
</dbReference>
<dbReference type="EMBL" id="JMPJ01000046">
    <property type="protein sequence ID" value="KFC81919.1"/>
    <property type="molecule type" value="Genomic_DNA"/>
</dbReference>
<dbReference type="CDD" id="cd01293">
    <property type="entry name" value="Bact_CD"/>
    <property type="match status" value="1"/>
</dbReference>
<evidence type="ECO:0000259" key="1">
    <source>
        <dbReference type="Pfam" id="PF07969"/>
    </source>
</evidence>
<dbReference type="InterPro" id="IPR032466">
    <property type="entry name" value="Metal_Hydrolase"/>
</dbReference>
<evidence type="ECO:0000313" key="2">
    <source>
        <dbReference type="EMBL" id="KFC81919.1"/>
    </source>
</evidence>
<feature type="domain" description="Amidohydrolase 3" evidence="1">
    <location>
        <begin position="43"/>
        <end position="388"/>
    </location>
</feature>
<accession>A0A085GDX4</accession>
<dbReference type="Proteomes" id="UP000028640">
    <property type="component" value="Unassembled WGS sequence"/>
</dbReference>
<keyword evidence="2" id="KW-0378">Hydrolase</keyword>
<dbReference type="PANTHER" id="PTHR32027">
    <property type="entry name" value="CYTOSINE DEAMINASE"/>
    <property type="match status" value="1"/>
</dbReference>
<dbReference type="GO" id="GO:0004131">
    <property type="term" value="F:cytosine deaminase activity"/>
    <property type="evidence" value="ECO:0007669"/>
    <property type="project" value="UniProtKB-EC"/>
</dbReference>
<keyword evidence="3" id="KW-1185">Reference proteome</keyword>
<name>A0A085GDX4_EWIA3</name>
<gene>
    <name evidence="2" type="ORF">GEAM_1647</name>
</gene>
<organism evidence="2 3">
    <name type="scientific">Ewingella americana (strain ATCC 33852 / DSM 4580 / CCUG 14506 / JCM 5911 / LMG 7869 / NCTC 12157 / CDC 1468-78)</name>
    <dbReference type="NCBI Taxonomy" id="910964"/>
    <lineage>
        <taxon>Bacteria</taxon>
        <taxon>Pseudomonadati</taxon>
        <taxon>Pseudomonadota</taxon>
        <taxon>Gammaproteobacteria</taxon>
        <taxon>Enterobacterales</taxon>
        <taxon>Yersiniaceae</taxon>
        <taxon>Ewingella</taxon>
    </lineage>
</organism>
<dbReference type="SUPFAM" id="SSF51338">
    <property type="entry name" value="Composite domain of metallo-dependent hydrolases"/>
    <property type="match status" value="1"/>
</dbReference>
<proteinExistence type="predicted"/>
<comment type="caution">
    <text evidence="2">The sequence shown here is derived from an EMBL/GenBank/DDBJ whole genome shotgun (WGS) entry which is preliminary data.</text>
</comment>
<evidence type="ECO:0000313" key="3">
    <source>
        <dbReference type="Proteomes" id="UP000028640"/>
    </source>
</evidence>
<dbReference type="AlphaFoldDB" id="A0A085GDX4"/>
<dbReference type="Pfam" id="PF07969">
    <property type="entry name" value="Amidohydro_3"/>
    <property type="match status" value="1"/>
</dbReference>
<sequence>MSLLISNVRLYTAPKERVDVLIEDGVIRQIGPNLAAPAAQRLDGKNQLLLPGFIDGHAHIDKSLWGREEWYENDLPRNLEAIIANERKFRRENDFNSQLQSERIVRHCVSRGTSFIRTHIDVDNEIGVKHVEGVLETKEKLKHLVGIETVAFPQSGILQSPGTEQHLEQALKMGADLIGGLDPCSYEKDPITHLNIIFRLAAEYGKGVDIHLHERGEMGAFSVERIIAKTREFGLAGKVTISHAFCLGMVEPEQQKIFAEQLAELNISIATTAPVDVAVPPYLLLRAAGVDICAGNDGVRDTWNPYGNGDMLYRAMAVGLRYRWRKDSEMLHALESITYGGAKVMKLPNYGIEVGCRADLVLTEARVAAEAIVTLNAPHTVIKHGKVIVDAGECLF</sequence>
<dbReference type="InterPro" id="IPR052349">
    <property type="entry name" value="Metallo-hydrolase_Enzymes"/>
</dbReference>
<dbReference type="InterPro" id="IPR013108">
    <property type="entry name" value="Amidohydro_3"/>
</dbReference>
<dbReference type="NCBIfam" id="NF004636">
    <property type="entry name" value="PRK05985.1"/>
    <property type="match status" value="1"/>
</dbReference>
<dbReference type="Gene3D" id="2.30.40.10">
    <property type="entry name" value="Urease, subunit C, domain 1"/>
    <property type="match status" value="1"/>
</dbReference>
<dbReference type="STRING" id="910964.GEAM_1647"/>
<reference evidence="2 3" key="1">
    <citation type="submission" date="2014-05" db="EMBL/GenBank/DDBJ databases">
        <title>ATOL: Assembling a taxonomically balanced genome-scale reconstruction of the evolutionary history of the Enterobacteriaceae.</title>
        <authorList>
            <person name="Plunkett G.III."/>
            <person name="Neeno-Eckwall E.C."/>
            <person name="Glasner J.D."/>
            <person name="Perna N.T."/>
        </authorList>
    </citation>
    <scope>NUCLEOTIDE SEQUENCE [LARGE SCALE GENOMIC DNA]</scope>
    <source>
        <strain evidence="2 3">ATCC 33852</strain>
    </source>
</reference>
<dbReference type="eggNOG" id="COG0402">
    <property type="taxonomic scope" value="Bacteria"/>
</dbReference>
<dbReference type="InterPro" id="IPR011059">
    <property type="entry name" value="Metal-dep_hydrolase_composite"/>
</dbReference>
<dbReference type="Gene3D" id="3.20.20.140">
    <property type="entry name" value="Metal-dependent hydrolases"/>
    <property type="match status" value="1"/>
</dbReference>
<dbReference type="GeneID" id="78379994"/>
<dbReference type="EC" id="3.5.4.1" evidence="2"/>
<dbReference type="RefSeq" id="WP_172468459.1">
    <property type="nucleotide sequence ID" value="NZ_JMPJ01000046.1"/>
</dbReference>
<dbReference type="SUPFAM" id="SSF51556">
    <property type="entry name" value="Metallo-dependent hydrolases"/>
    <property type="match status" value="1"/>
</dbReference>
<dbReference type="EC" id="3.5.-.-" evidence="2"/>
<protein>
    <submittedName>
        <fullName evidence="2">Cytosine deaminase</fullName>
        <ecNumber evidence="2">3.5.-.-</ecNumber>
        <ecNumber evidence="2">3.5.4.1</ecNumber>
    </submittedName>
</protein>